<accession>A0A3N6ZGN9</accession>
<evidence type="ECO:0000313" key="7">
    <source>
        <dbReference type="Proteomes" id="UP000275225"/>
    </source>
</evidence>
<evidence type="ECO:0000313" key="6">
    <source>
        <dbReference type="EMBL" id="RQN09281.1"/>
    </source>
</evidence>
<feature type="region of interest" description="Disordered" evidence="4">
    <location>
        <begin position="1"/>
        <end position="26"/>
    </location>
</feature>
<keyword evidence="3" id="KW-0732">Signal</keyword>
<evidence type="ECO:0000256" key="3">
    <source>
        <dbReference type="ARBA" id="ARBA00022729"/>
    </source>
</evidence>
<dbReference type="RefSeq" id="WP_124235736.1">
    <property type="nucleotide sequence ID" value="NZ_JBHUFI010000009.1"/>
</dbReference>
<reference evidence="6 7" key="1">
    <citation type="submission" date="2018-11" db="EMBL/GenBank/DDBJ databases">
        <authorList>
            <person name="Li F."/>
        </authorList>
    </citation>
    <scope>NUCLEOTIDE SEQUENCE [LARGE SCALE GENOMIC DNA]</scope>
    <source>
        <strain evidence="6 7">YS17T</strain>
    </source>
</reference>
<sequence length="365" mass="38428">MEASRLACPTPTSSEIGCSRGRNRPPHLLEKKAMMPHLSATRRRLAIGASFTAVVLTLAACGGGGQADTDADGNTVIKLGMFPVADVAPIYLGIEEGFFDDEGLSLDVQLADSGAAVTASVVAGDSDIGFSNPMSLVLAQSQDLPIRVVAPGTTGGATAEEAWSGVIVAADSPIQGAADLAGKTVAVNSLKNILEVTLRTALENEGVDPSSVQLIEMPFPDMPAAIENGQADAAFAVEPYITQAVSAGVARVVMTPYESVAPEFPTSLYFSTSQFIDGHQQIVEKFQRALEASVAYAKEHPEEARDIVTEFTEIDPGVVSAMRMPVFADTIDEEKIELYMQMGVTWGLIEEAGDVEEFLAGWSAS</sequence>
<dbReference type="AlphaFoldDB" id="A0A3N6ZGN9"/>
<dbReference type="OrthoDB" id="7808807at2"/>
<comment type="similarity">
    <text evidence="2">Belongs to the bacterial solute-binding protein SsuA/TauA family.</text>
</comment>
<dbReference type="EMBL" id="RQJX01000003">
    <property type="protein sequence ID" value="RQN09281.1"/>
    <property type="molecule type" value="Genomic_DNA"/>
</dbReference>
<feature type="domain" description="SsuA/THI5-like" evidence="5">
    <location>
        <begin position="86"/>
        <end position="304"/>
    </location>
</feature>
<organism evidence="6 7">
    <name type="scientific">Aeromicrobium camelliae</name>
    <dbReference type="NCBI Taxonomy" id="1538144"/>
    <lineage>
        <taxon>Bacteria</taxon>
        <taxon>Bacillati</taxon>
        <taxon>Actinomycetota</taxon>
        <taxon>Actinomycetes</taxon>
        <taxon>Propionibacteriales</taxon>
        <taxon>Nocardioidaceae</taxon>
        <taxon>Aeromicrobium</taxon>
    </lineage>
</organism>
<evidence type="ECO:0000256" key="2">
    <source>
        <dbReference type="ARBA" id="ARBA00010742"/>
    </source>
</evidence>
<gene>
    <name evidence="6" type="ORF">EHW97_03270</name>
</gene>
<dbReference type="Gene3D" id="3.40.190.10">
    <property type="entry name" value="Periplasmic binding protein-like II"/>
    <property type="match status" value="2"/>
</dbReference>
<proteinExistence type="inferred from homology"/>
<dbReference type="Proteomes" id="UP000275225">
    <property type="component" value="Unassembled WGS sequence"/>
</dbReference>
<evidence type="ECO:0000256" key="4">
    <source>
        <dbReference type="SAM" id="MobiDB-lite"/>
    </source>
</evidence>
<dbReference type="PANTHER" id="PTHR30024">
    <property type="entry name" value="ALIPHATIC SULFONATES-BINDING PROTEIN-RELATED"/>
    <property type="match status" value="1"/>
</dbReference>
<dbReference type="Pfam" id="PF09084">
    <property type="entry name" value="NMT1"/>
    <property type="match status" value="1"/>
</dbReference>
<protein>
    <submittedName>
        <fullName evidence="6">Nitrate ABC transporter substrate-binding protein</fullName>
    </submittedName>
</protein>
<name>A0A3N6ZGN9_9ACTN</name>
<dbReference type="PANTHER" id="PTHR30024:SF47">
    <property type="entry name" value="TAURINE-BINDING PERIPLASMIC PROTEIN"/>
    <property type="match status" value="1"/>
</dbReference>
<dbReference type="GO" id="GO:0042597">
    <property type="term" value="C:periplasmic space"/>
    <property type="evidence" value="ECO:0007669"/>
    <property type="project" value="UniProtKB-SubCell"/>
</dbReference>
<evidence type="ECO:0000259" key="5">
    <source>
        <dbReference type="Pfam" id="PF09084"/>
    </source>
</evidence>
<dbReference type="InterPro" id="IPR015168">
    <property type="entry name" value="SsuA/THI5"/>
</dbReference>
<dbReference type="SUPFAM" id="SSF53850">
    <property type="entry name" value="Periplasmic binding protein-like II"/>
    <property type="match status" value="1"/>
</dbReference>
<comment type="subcellular location">
    <subcellularLocation>
        <location evidence="1">Periplasm</location>
    </subcellularLocation>
</comment>
<evidence type="ECO:0000256" key="1">
    <source>
        <dbReference type="ARBA" id="ARBA00004418"/>
    </source>
</evidence>
<keyword evidence="7" id="KW-1185">Reference proteome</keyword>
<comment type="caution">
    <text evidence="6">The sequence shown here is derived from an EMBL/GenBank/DDBJ whole genome shotgun (WGS) entry which is preliminary data.</text>
</comment>